<accession>A0A2Z5UX99</accession>
<dbReference type="EMBL" id="AP018005">
    <property type="protein sequence ID" value="BBB15650.1"/>
    <property type="molecule type" value="Genomic_DNA"/>
</dbReference>
<keyword evidence="1" id="KW-0732">Signal</keyword>
<feature type="signal peptide" evidence="1">
    <location>
        <begin position="1"/>
        <end position="21"/>
    </location>
</feature>
<evidence type="ECO:0000259" key="2">
    <source>
        <dbReference type="Pfam" id="PF05433"/>
    </source>
</evidence>
<dbReference type="Pfam" id="PF05433">
    <property type="entry name" value="Rick_17kDa_Anti"/>
    <property type="match status" value="1"/>
</dbReference>
<evidence type="ECO:0000313" key="3">
    <source>
        <dbReference type="EMBL" id="BBB15650.1"/>
    </source>
</evidence>
<feature type="chain" id="PRO_5016361976" evidence="1">
    <location>
        <begin position="22"/>
        <end position="161"/>
    </location>
</feature>
<dbReference type="InterPro" id="IPR008816">
    <property type="entry name" value="Gly_zipper_2TM_dom"/>
</dbReference>
<organism evidence="3 4">
    <name type="scientific">Candidatus Rickettsiella viridis</name>
    <dbReference type="NCBI Taxonomy" id="676208"/>
    <lineage>
        <taxon>Bacteria</taxon>
        <taxon>Pseudomonadati</taxon>
        <taxon>Pseudomonadota</taxon>
        <taxon>Gammaproteobacteria</taxon>
        <taxon>Legionellales</taxon>
        <taxon>Coxiellaceae</taxon>
        <taxon>Rickettsiella</taxon>
    </lineage>
</organism>
<evidence type="ECO:0000313" key="4">
    <source>
        <dbReference type="Proteomes" id="UP000282483"/>
    </source>
</evidence>
<protein>
    <submittedName>
        <fullName evidence="3">17 kDa surface antigen</fullName>
    </submittedName>
</protein>
<dbReference type="AlphaFoldDB" id="A0A2Z5UX99"/>
<reference evidence="3 4" key="1">
    <citation type="submission" date="2017-03" db="EMBL/GenBank/DDBJ databases">
        <title>The genome sequence of Candidatus Rickettsiella viridis.</title>
        <authorList>
            <person name="Nikoh N."/>
            <person name="Tsuchida T."/>
            <person name="Yamaguchi K."/>
            <person name="Maeda T."/>
            <person name="Shigenobu S."/>
            <person name="Fukatsu T."/>
        </authorList>
    </citation>
    <scope>NUCLEOTIDE SEQUENCE [LARGE SCALE GENOMIC DNA]</scope>
    <source>
        <strain evidence="3 4">Ap-RA04</strain>
    </source>
</reference>
<dbReference type="PROSITE" id="PS51257">
    <property type="entry name" value="PROKAR_LIPOPROTEIN"/>
    <property type="match status" value="1"/>
</dbReference>
<dbReference type="GO" id="GO:0019867">
    <property type="term" value="C:outer membrane"/>
    <property type="evidence" value="ECO:0007669"/>
    <property type="project" value="InterPro"/>
</dbReference>
<dbReference type="OrthoDB" id="5660238at2"/>
<dbReference type="RefSeq" id="WP_126323194.1">
    <property type="nucleotide sequence ID" value="NZ_AP018005.1"/>
</dbReference>
<keyword evidence="4" id="KW-1185">Reference proteome</keyword>
<evidence type="ECO:0000256" key="1">
    <source>
        <dbReference type="SAM" id="SignalP"/>
    </source>
</evidence>
<name>A0A2Z5UX99_9COXI</name>
<sequence>MKITHYFLLSLFSFITLTGCAPCLSPNVYDTANAGQIHRVAQGVVVSSRIVRVSDSGTGVGVGTVTGGALGAIAASQIGQGSGSLAAGIGGALLGGIAGSHAQQGLSSQNGIEYVIRLHNKSLISIVQGLRPSFNRGQHVLVQYGAGGRSRVIADPAYYAN</sequence>
<gene>
    <name evidence="3" type="ORF">RVIR1_11880</name>
</gene>
<dbReference type="KEGG" id="rvi:RVIR1_11880"/>
<feature type="domain" description="Glycine zipper 2TM" evidence="2">
    <location>
        <begin position="63"/>
        <end position="101"/>
    </location>
</feature>
<proteinExistence type="predicted"/>
<dbReference type="Proteomes" id="UP000282483">
    <property type="component" value="Chromosome"/>
</dbReference>